<dbReference type="InterPro" id="IPR023430">
    <property type="entry name" value="Pept_HybD-like_dom_sf"/>
</dbReference>
<name>A0A0G3WFI7_9BACT</name>
<keyword evidence="4" id="KW-0378">Hydrolase</keyword>
<dbReference type="GO" id="GO:0016485">
    <property type="term" value="P:protein processing"/>
    <property type="evidence" value="ECO:0007669"/>
    <property type="project" value="TreeGrafter"/>
</dbReference>
<dbReference type="Gene3D" id="3.40.50.1450">
    <property type="entry name" value="HybD-like"/>
    <property type="match status" value="1"/>
</dbReference>
<evidence type="ECO:0000256" key="1">
    <source>
        <dbReference type="ARBA" id="ARBA00006814"/>
    </source>
</evidence>
<evidence type="ECO:0000256" key="4">
    <source>
        <dbReference type="ARBA" id="ARBA00022801"/>
    </source>
</evidence>
<dbReference type="Proteomes" id="UP000035337">
    <property type="component" value="Chromosome"/>
</dbReference>
<dbReference type="CDD" id="cd06067">
    <property type="entry name" value="H2MP_MemB-H2evol"/>
    <property type="match status" value="1"/>
</dbReference>
<dbReference type="NCBIfam" id="TIGR00072">
    <property type="entry name" value="hydrog_prot"/>
    <property type="match status" value="1"/>
</dbReference>
<evidence type="ECO:0000313" key="5">
    <source>
        <dbReference type="EMBL" id="AKL97421.1"/>
    </source>
</evidence>
<organism evidence="5 6">
    <name type="scientific">Endomicrobium proavitum</name>
    <dbReference type="NCBI Taxonomy" id="1408281"/>
    <lineage>
        <taxon>Bacteria</taxon>
        <taxon>Pseudomonadati</taxon>
        <taxon>Elusimicrobiota</taxon>
        <taxon>Endomicrobiia</taxon>
        <taxon>Endomicrobiales</taxon>
        <taxon>Endomicrobiaceae</taxon>
        <taxon>Endomicrobium</taxon>
    </lineage>
</organism>
<dbReference type="KEGG" id="epo:Epro_0042"/>
<evidence type="ECO:0000313" key="6">
    <source>
        <dbReference type="Proteomes" id="UP000035337"/>
    </source>
</evidence>
<dbReference type="Pfam" id="PF01750">
    <property type="entry name" value="HycI"/>
    <property type="match status" value="1"/>
</dbReference>
<reference evidence="5 6" key="1">
    <citation type="submission" date="2014-09" db="EMBL/GenBank/DDBJ databases">
        <title>Complete genome sequence of Endomicrobium proavitum.</title>
        <authorList>
            <person name="Zheng H."/>
        </authorList>
    </citation>
    <scope>NUCLEOTIDE SEQUENCE [LARGE SCALE GENOMIC DNA]</scope>
    <source>
        <strain evidence="5 6">Rsa215</strain>
    </source>
</reference>
<evidence type="ECO:0000256" key="2">
    <source>
        <dbReference type="ARBA" id="ARBA00022670"/>
    </source>
</evidence>
<dbReference type="RefSeq" id="WP_052569510.1">
    <property type="nucleotide sequence ID" value="NZ_CP009498.1"/>
</dbReference>
<protein>
    <submittedName>
        <fullName evidence="5">Hydrogenase maturation peptidase HycI hydrogenase maturation protease</fullName>
    </submittedName>
</protein>
<proteinExistence type="inferred from homology"/>
<accession>A0A0G3WFI7</accession>
<evidence type="ECO:0000256" key="3">
    <source>
        <dbReference type="ARBA" id="ARBA00022750"/>
    </source>
</evidence>
<keyword evidence="2 5" id="KW-0645">Protease</keyword>
<dbReference type="STRING" id="1408281.Epro_0042"/>
<dbReference type="InterPro" id="IPR004420">
    <property type="entry name" value="Pept_A31_hyd_mat_HycI"/>
</dbReference>
<dbReference type="EMBL" id="CP009498">
    <property type="protein sequence ID" value="AKL97421.1"/>
    <property type="molecule type" value="Genomic_DNA"/>
</dbReference>
<dbReference type="SUPFAM" id="SSF53163">
    <property type="entry name" value="HybD-like"/>
    <property type="match status" value="1"/>
</dbReference>
<dbReference type="PANTHER" id="PTHR30302">
    <property type="entry name" value="HYDROGENASE 1 MATURATION PROTEASE"/>
    <property type="match status" value="1"/>
</dbReference>
<dbReference type="AlphaFoldDB" id="A0A0G3WFI7"/>
<dbReference type="InterPro" id="IPR000671">
    <property type="entry name" value="Peptidase_A31"/>
</dbReference>
<comment type="similarity">
    <text evidence="1">Belongs to the peptidase A31 family.</text>
</comment>
<sequence length="160" mass="17176">MEDIKKVLKEFLRGAGSVVFLAIGSELRADDAAGIECAKELLKNKLPENFKVLLGFTAPENLTGEIRKAKPTHLIICDAANSGLSAGKTSVIETESIDGAAFSTHMMPMNVFINYISQSSPLKTLILGIQPKTLDFGAEISKEVKKSAQNLAVVILETLS</sequence>
<dbReference type="GO" id="GO:0004190">
    <property type="term" value="F:aspartic-type endopeptidase activity"/>
    <property type="evidence" value="ECO:0007669"/>
    <property type="project" value="UniProtKB-KW"/>
</dbReference>
<dbReference type="OrthoDB" id="1723372at2"/>
<dbReference type="PANTHER" id="PTHR30302:SF1">
    <property type="entry name" value="HYDROGENASE 2 MATURATION PROTEASE"/>
    <property type="match status" value="1"/>
</dbReference>
<keyword evidence="6" id="KW-1185">Reference proteome</keyword>
<gene>
    <name evidence="5" type="primary">hycI</name>
    <name evidence="5" type="ORF">Epro_0042</name>
</gene>
<dbReference type="GO" id="GO:0008047">
    <property type="term" value="F:enzyme activator activity"/>
    <property type="evidence" value="ECO:0007669"/>
    <property type="project" value="InterPro"/>
</dbReference>
<keyword evidence="3" id="KW-0064">Aspartyl protease</keyword>